<dbReference type="PANTHER" id="PTHR30330">
    <property type="entry name" value="AGSS FAMILY TRANSPORTER, SODIUM-ALANINE"/>
    <property type="match status" value="1"/>
</dbReference>
<dbReference type="EMBL" id="DPPF01000116">
    <property type="protein sequence ID" value="HCW93200.1"/>
    <property type="molecule type" value="Genomic_DNA"/>
</dbReference>
<dbReference type="PANTHER" id="PTHR30330:SF3">
    <property type="entry name" value="TRANSCRIPTIONAL REGULATOR, LRP FAMILY"/>
    <property type="match status" value="1"/>
</dbReference>
<evidence type="ECO:0000256" key="7">
    <source>
        <dbReference type="ARBA" id="ARBA00022989"/>
    </source>
</evidence>
<feature type="transmembrane region" description="Helical" evidence="9">
    <location>
        <begin position="300"/>
        <end position="323"/>
    </location>
</feature>
<evidence type="ECO:0000256" key="2">
    <source>
        <dbReference type="ARBA" id="ARBA00009261"/>
    </source>
</evidence>
<evidence type="ECO:0000256" key="1">
    <source>
        <dbReference type="ARBA" id="ARBA00004651"/>
    </source>
</evidence>
<accession>A0A3D5QC15</accession>
<feature type="transmembrane region" description="Helical" evidence="9">
    <location>
        <begin position="242"/>
        <end position="265"/>
    </location>
</feature>
<reference evidence="10 11" key="1">
    <citation type="journal article" date="2018" name="Nat. Biotechnol.">
        <title>A standardized bacterial taxonomy based on genome phylogeny substantially revises the tree of life.</title>
        <authorList>
            <person name="Parks D.H."/>
            <person name="Chuvochina M."/>
            <person name="Waite D.W."/>
            <person name="Rinke C."/>
            <person name="Skarshewski A."/>
            <person name="Chaumeil P.A."/>
            <person name="Hugenholtz P."/>
        </authorList>
    </citation>
    <scope>NUCLEOTIDE SEQUENCE [LARGE SCALE GENOMIC DNA]</scope>
    <source>
        <strain evidence="10">UBA8672</strain>
    </source>
</reference>
<dbReference type="AlphaFoldDB" id="A0A3D5QC15"/>
<feature type="transmembrane region" description="Helical" evidence="9">
    <location>
        <begin position="401"/>
        <end position="421"/>
    </location>
</feature>
<keyword evidence="6 9" id="KW-0769">Symport</keyword>
<protein>
    <submittedName>
        <fullName evidence="10">Sodium:alanine symporter family protein</fullName>
    </submittedName>
</protein>
<feature type="transmembrane region" description="Helical" evidence="9">
    <location>
        <begin position="427"/>
        <end position="448"/>
    </location>
</feature>
<feature type="transmembrane region" description="Helical" evidence="9">
    <location>
        <begin position="187"/>
        <end position="206"/>
    </location>
</feature>
<dbReference type="PROSITE" id="PS00873">
    <property type="entry name" value="NA_ALANINE_SYMP"/>
    <property type="match status" value="1"/>
</dbReference>
<comment type="similarity">
    <text evidence="2 9">Belongs to the alanine or glycine:cation symporter (AGCS) (TC 2.A.25) family.</text>
</comment>
<evidence type="ECO:0000256" key="9">
    <source>
        <dbReference type="RuleBase" id="RU363064"/>
    </source>
</evidence>
<gene>
    <name evidence="10" type="ORF">DHM44_05930</name>
</gene>
<feature type="transmembrane region" description="Helical" evidence="9">
    <location>
        <begin position="148"/>
        <end position="167"/>
    </location>
</feature>
<dbReference type="NCBIfam" id="TIGR00835">
    <property type="entry name" value="agcS"/>
    <property type="match status" value="1"/>
</dbReference>
<feature type="transmembrane region" description="Helical" evidence="9">
    <location>
        <begin position="215"/>
        <end position="236"/>
    </location>
</feature>
<evidence type="ECO:0000256" key="4">
    <source>
        <dbReference type="ARBA" id="ARBA00022475"/>
    </source>
</evidence>
<dbReference type="FunFam" id="1.20.1740.10:FF:000004">
    <property type="entry name" value="Sodium:alanine symporter family protein"/>
    <property type="match status" value="1"/>
</dbReference>
<dbReference type="InterPro" id="IPR001463">
    <property type="entry name" value="Na/Ala_symport"/>
</dbReference>
<keyword evidence="7 9" id="KW-1133">Transmembrane helix</keyword>
<proteinExistence type="inferred from homology"/>
<dbReference type="Gene3D" id="1.20.1740.10">
    <property type="entry name" value="Amino acid/polyamine transporter I"/>
    <property type="match status" value="1"/>
</dbReference>
<dbReference type="Pfam" id="PF01235">
    <property type="entry name" value="Na_Ala_symp"/>
    <property type="match status" value="1"/>
</dbReference>
<keyword evidence="5 9" id="KW-0812">Transmembrane</keyword>
<comment type="subcellular location">
    <subcellularLocation>
        <location evidence="1 9">Cell membrane</location>
        <topology evidence="1 9">Multi-pass membrane protein</topology>
    </subcellularLocation>
</comment>
<feature type="transmembrane region" description="Helical" evidence="9">
    <location>
        <begin position="14"/>
        <end position="33"/>
    </location>
</feature>
<sequence>METFNEIVNAVGSFAWGPVMIALLFATGLLLSIGTKIVQYRKIGYAFKLLFSRKVEGDGDISPFAALMTSLSATIGTGNIAGVATAIAIGGPGAVFWMWVTAVLGGATKFSEAVLAVRYRVTDELGEKSGGPMYYASRGMEEKYGGNWKWLGSAFALFAFVASFGIGNMVQSNSVADAVNQSLGVPHWVSGIVVAVATALVVIGGIKSIAKVAEAIVPVMALIYVAGSLWIIFANIEFLPRAFGWIFSNAFNGNAVGGGFLGTVVRMGVARGVFSNEAGLGSAPIAHAASKNNDPVRQGIIASLGSFIDTIVVCTMTALVIMISPVMKIGADGLMEINNGLNGAALTTAAYNQALPGGFGQFIVSFGLVFFAYSTILTWYFYGYKSLEYLTNARVASYYKWVWVVLIFVGATVPLSFVWSISDAFNGLMAIPNLIALIALSSVVFGMLKDYEGRLDKRGE</sequence>
<evidence type="ECO:0000256" key="5">
    <source>
        <dbReference type="ARBA" id="ARBA00022692"/>
    </source>
</evidence>
<dbReference type="OMA" id="ILMAPEY"/>
<evidence type="ECO:0000256" key="6">
    <source>
        <dbReference type="ARBA" id="ARBA00022847"/>
    </source>
</evidence>
<evidence type="ECO:0000313" key="11">
    <source>
        <dbReference type="Proteomes" id="UP000262325"/>
    </source>
</evidence>
<feature type="transmembrane region" description="Helical" evidence="9">
    <location>
        <begin position="359"/>
        <end position="381"/>
    </location>
</feature>
<keyword evidence="8 9" id="KW-0472">Membrane</keyword>
<dbReference type="GO" id="GO:0005283">
    <property type="term" value="F:amino acid:sodium symporter activity"/>
    <property type="evidence" value="ECO:0007669"/>
    <property type="project" value="InterPro"/>
</dbReference>
<dbReference type="GO" id="GO:0005886">
    <property type="term" value="C:plasma membrane"/>
    <property type="evidence" value="ECO:0007669"/>
    <property type="project" value="UniProtKB-SubCell"/>
</dbReference>
<comment type="caution">
    <text evidence="10">The sequence shown here is derived from an EMBL/GenBank/DDBJ whole genome shotgun (WGS) entry which is preliminary data.</text>
</comment>
<keyword evidence="4 9" id="KW-1003">Cell membrane</keyword>
<name>A0A3D5QC15_FLESI</name>
<dbReference type="Proteomes" id="UP000262325">
    <property type="component" value="Unassembled WGS sequence"/>
</dbReference>
<evidence type="ECO:0000256" key="8">
    <source>
        <dbReference type="ARBA" id="ARBA00023136"/>
    </source>
</evidence>
<evidence type="ECO:0000313" key="10">
    <source>
        <dbReference type="EMBL" id="HCW93200.1"/>
    </source>
</evidence>
<organism evidence="10 11">
    <name type="scientific">Flexistipes sinusarabici</name>
    <dbReference type="NCBI Taxonomy" id="2352"/>
    <lineage>
        <taxon>Bacteria</taxon>
        <taxon>Pseudomonadati</taxon>
        <taxon>Deferribacterota</taxon>
        <taxon>Deferribacteres</taxon>
        <taxon>Deferribacterales</taxon>
        <taxon>Flexistipitaceae</taxon>
        <taxon>Flexistipes</taxon>
    </lineage>
</organism>
<evidence type="ECO:0000256" key="3">
    <source>
        <dbReference type="ARBA" id="ARBA00022448"/>
    </source>
</evidence>
<dbReference type="RefSeq" id="WP_013887314.1">
    <property type="nucleotide sequence ID" value="NZ_JAAZVV010000051.1"/>
</dbReference>
<keyword evidence="3 9" id="KW-0813">Transport</keyword>
<dbReference type="PRINTS" id="PR00175">
    <property type="entry name" value="NAALASMPORT"/>
</dbReference>